<reference evidence="3 4" key="1">
    <citation type="submission" date="2024-10" db="EMBL/GenBank/DDBJ databases">
        <title>Novel secondary metabolite-producing bacteria for plant disease control.</title>
        <authorList>
            <person name="Chevrette M."/>
        </authorList>
    </citation>
    <scope>NUCLEOTIDE SEQUENCE [LARGE SCALE GENOMIC DNA]</scope>
    <source>
        <strain evidence="3 4">J30 TE3557</strain>
    </source>
</reference>
<dbReference type="SMART" id="SM00422">
    <property type="entry name" value="HTH_MERR"/>
    <property type="match status" value="1"/>
</dbReference>
<dbReference type="RefSeq" id="WP_404595165.1">
    <property type="nucleotide sequence ID" value="NZ_JBIYEW010000003.1"/>
</dbReference>
<dbReference type="PROSITE" id="PS50937">
    <property type="entry name" value="HTH_MERR_2"/>
    <property type="match status" value="1"/>
</dbReference>
<feature type="domain" description="HTH merR-type" evidence="2">
    <location>
        <begin position="8"/>
        <end position="77"/>
    </location>
</feature>
<organism evidence="3 4">
    <name type="scientific">Paenarthrobacter histidinolovorans</name>
    <dbReference type="NCBI Taxonomy" id="43664"/>
    <lineage>
        <taxon>Bacteria</taxon>
        <taxon>Bacillati</taxon>
        <taxon>Actinomycetota</taxon>
        <taxon>Actinomycetes</taxon>
        <taxon>Micrococcales</taxon>
        <taxon>Micrococcaceae</taxon>
        <taxon>Paenarthrobacter</taxon>
    </lineage>
</organism>
<evidence type="ECO:0000256" key="1">
    <source>
        <dbReference type="ARBA" id="ARBA00023125"/>
    </source>
</evidence>
<accession>A0ABW8NAH3</accession>
<evidence type="ECO:0000313" key="4">
    <source>
        <dbReference type="Proteomes" id="UP001620520"/>
    </source>
</evidence>
<dbReference type="InterPro" id="IPR000551">
    <property type="entry name" value="MerR-type_HTH_dom"/>
</dbReference>
<evidence type="ECO:0000259" key="2">
    <source>
        <dbReference type="PROSITE" id="PS50937"/>
    </source>
</evidence>
<dbReference type="Proteomes" id="UP001620520">
    <property type="component" value="Unassembled WGS sequence"/>
</dbReference>
<dbReference type="PROSITE" id="PS00552">
    <property type="entry name" value="HTH_MERR_1"/>
    <property type="match status" value="1"/>
</dbReference>
<name>A0ABW8NAH3_9MICC</name>
<sequence length="251" mass="28073">MTGDTGRQWSVGELARACGVSVRTLHHYDGIGLLSASGRTASGHRRYGENDLRRLYRIRALHMLGIPLAAIPDVLAASGDDDLQSMRTLLDEQLRQVQQHARHVQALQERLITLVSRLDTPSMPTPEQFMSTLEMITVYEKHFTDEQRQQLTDKRQELGAERIEDAKQKWAALVEQGLAHVRAGTPVTDPAVREWVHSWDGIGNMFHSAEDTKAAARAAWQENSQQITADLPWSSEDLAGLMGYLAKARAQ</sequence>
<dbReference type="Gene3D" id="1.10.1660.10">
    <property type="match status" value="1"/>
</dbReference>
<dbReference type="Pfam" id="PF13411">
    <property type="entry name" value="MerR_1"/>
    <property type="match status" value="1"/>
</dbReference>
<evidence type="ECO:0000313" key="3">
    <source>
        <dbReference type="EMBL" id="MFK4640549.1"/>
    </source>
</evidence>
<dbReference type="EMBL" id="JBIYEW010000003">
    <property type="protein sequence ID" value="MFK4640549.1"/>
    <property type="molecule type" value="Genomic_DNA"/>
</dbReference>
<dbReference type="SUPFAM" id="SSF46955">
    <property type="entry name" value="Putative DNA-binding domain"/>
    <property type="match status" value="1"/>
</dbReference>
<gene>
    <name evidence="3" type="ORF">ABIA52_003438</name>
</gene>
<proteinExistence type="predicted"/>
<dbReference type="PRINTS" id="PR00040">
    <property type="entry name" value="HTHMERR"/>
</dbReference>
<comment type="caution">
    <text evidence="3">The sequence shown here is derived from an EMBL/GenBank/DDBJ whole genome shotgun (WGS) entry which is preliminary data.</text>
</comment>
<keyword evidence="1 3" id="KW-0238">DNA-binding</keyword>
<keyword evidence="4" id="KW-1185">Reference proteome</keyword>
<dbReference type="PANTHER" id="PTHR30204:SF90">
    <property type="entry name" value="HTH-TYPE TRANSCRIPTIONAL ACTIVATOR MTA"/>
    <property type="match status" value="1"/>
</dbReference>
<dbReference type="PANTHER" id="PTHR30204">
    <property type="entry name" value="REDOX-CYCLING DRUG-SENSING TRANSCRIPTIONAL ACTIVATOR SOXR"/>
    <property type="match status" value="1"/>
</dbReference>
<dbReference type="InterPro" id="IPR009061">
    <property type="entry name" value="DNA-bd_dom_put_sf"/>
</dbReference>
<dbReference type="InterPro" id="IPR047057">
    <property type="entry name" value="MerR_fam"/>
</dbReference>
<dbReference type="CDD" id="cd01106">
    <property type="entry name" value="HTH_TipAL-Mta"/>
    <property type="match status" value="1"/>
</dbReference>
<dbReference type="GO" id="GO:0003677">
    <property type="term" value="F:DNA binding"/>
    <property type="evidence" value="ECO:0007669"/>
    <property type="project" value="UniProtKB-KW"/>
</dbReference>
<protein>
    <submittedName>
        <fullName evidence="3">DNA-binding transcriptional MerR regulator</fullName>
    </submittedName>
</protein>